<evidence type="ECO:0000313" key="1">
    <source>
        <dbReference type="EMBL" id="ERL55185.1"/>
    </source>
</evidence>
<dbReference type="Proteomes" id="UP000016761">
    <property type="component" value="Unassembled WGS sequence"/>
</dbReference>
<dbReference type="STRING" id="1354303.M917_1918"/>
<reference evidence="1 2" key="1">
    <citation type="journal article" date="2013" name="Genome Announc.">
        <title>Draft Genome Sequence of Psychrobacter aquaticus Strain CMS 56T, Isolated from a Cyanobacterial Mat Sample Collected from Water Bodies in the McMurdo Dry Valley Region of Antarctica.</title>
        <authorList>
            <person name="Reddy G.S."/>
            <person name="Ara S."/>
            <person name="Singh A."/>
            <person name="Kumar Pinnaka A."/>
            <person name="Shivaji S."/>
        </authorList>
    </citation>
    <scope>NUCLEOTIDE SEQUENCE [LARGE SCALE GENOMIC DNA]</scope>
    <source>
        <strain evidence="1 2">CMS 56</strain>
    </source>
</reference>
<dbReference type="InterPro" id="IPR015946">
    <property type="entry name" value="KH_dom-like_a/b"/>
</dbReference>
<name>U4T393_9GAMM</name>
<comment type="caution">
    <text evidence="1">The sequence shown here is derived from an EMBL/GenBank/DDBJ whole genome shotgun (WGS) entry which is preliminary data.</text>
</comment>
<keyword evidence="2" id="KW-1185">Reference proteome</keyword>
<evidence type="ECO:0000313" key="2">
    <source>
        <dbReference type="Proteomes" id="UP000016761"/>
    </source>
</evidence>
<accession>U4T393</accession>
<dbReference type="AlphaFoldDB" id="U4T393"/>
<dbReference type="InterPro" id="IPR052707">
    <property type="entry name" value="OsmC_Ohr_Peroxiredoxin"/>
</dbReference>
<dbReference type="RefSeq" id="WP_021814543.1">
    <property type="nucleotide sequence ID" value="NZ_AUSW01000033.1"/>
</dbReference>
<dbReference type="EMBL" id="AUSW01000033">
    <property type="protein sequence ID" value="ERL55185.1"/>
    <property type="molecule type" value="Genomic_DNA"/>
</dbReference>
<dbReference type="PANTHER" id="PTHR42830">
    <property type="entry name" value="OSMOTICALLY INDUCIBLE FAMILY PROTEIN"/>
    <property type="match status" value="1"/>
</dbReference>
<dbReference type="InterPro" id="IPR036102">
    <property type="entry name" value="OsmC/Ohrsf"/>
</dbReference>
<dbReference type="PANTHER" id="PTHR42830:SF2">
    <property type="entry name" value="OSMC_OHR FAMILY PROTEIN"/>
    <property type="match status" value="1"/>
</dbReference>
<proteinExistence type="predicted"/>
<gene>
    <name evidence="1" type="ORF">M917_1918</name>
</gene>
<dbReference type="SUPFAM" id="SSF82784">
    <property type="entry name" value="OsmC-like"/>
    <property type="match status" value="1"/>
</dbReference>
<dbReference type="PATRIC" id="fig|1354303.4.peg.1883"/>
<protein>
    <submittedName>
        <fullName evidence="1">Putative redox protein</fullName>
    </submittedName>
</protein>
<dbReference type="Gene3D" id="3.30.300.20">
    <property type="match status" value="1"/>
</dbReference>
<dbReference type="eggNOG" id="COG1764">
    <property type="taxonomic scope" value="Bacteria"/>
</dbReference>
<organism evidence="1 2">
    <name type="scientific">Psychrobacter aquaticus CMS 56</name>
    <dbReference type="NCBI Taxonomy" id="1354303"/>
    <lineage>
        <taxon>Bacteria</taxon>
        <taxon>Pseudomonadati</taxon>
        <taxon>Pseudomonadota</taxon>
        <taxon>Gammaproteobacteria</taxon>
        <taxon>Moraxellales</taxon>
        <taxon>Moraxellaceae</taxon>
        <taxon>Psychrobacter</taxon>
    </lineage>
</organism>
<sequence length="83" mass="9425">MSEYFAKINWVRDSSESYVDNKYSRGHEWIFDGGVVVQASSSPHVVSVPYSVEENVDPEEAFVASLSSCHIFSFCLLQQKENM</sequence>